<dbReference type="Gramene" id="OIW15993">
    <property type="protein sequence ID" value="OIW15993"/>
    <property type="gene ID" value="TanjilG_04528"/>
</dbReference>
<gene>
    <name evidence="2" type="ORF">TanjilG_04528</name>
</gene>
<dbReference type="Proteomes" id="UP000188354">
    <property type="component" value="Chromosome LG03"/>
</dbReference>
<dbReference type="AlphaFoldDB" id="A0A4P1RQR0"/>
<dbReference type="EMBL" id="CM007363">
    <property type="protein sequence ID" value="OIW15993.1"/>
    <property type="molecule type" value="Genomic_DNA"/>
</dbReference>
<keyword evidence="3" id="KW-1185">Reference proteome</keyword>
<evidence type="ECO:0000256" key="1">
    <source>
        <dbReference type="SAM" id="MobiDB-lite"/>
    </source>
</evidence>
<name>A0A4P1RQR0_LUPAN</name>
<organism evidence="2 3">
    <name type="scientific">Lupinus angustifolius</name>
    <name type="common">Narrow-leaved blue lupine</name>
    <dbReference type="NCBI Taxonomy" id="3871"/>
    <lineage>
        <taxon>Eukaryota</taxon>
        <taxon>Viridiplantae</taxon>
        <taxon>Streptophyta</taxon>
        <taxon>Embryophyta</taxon>
        <taxon>Tracheophyta</taxon>
        <taxon>Spermatophyta</taxon>
        <taxon>Magnoliopsida</taxon>
        <taxon>eudicotyledons</taxon>
        <taxon>Gunneridae</taxon>
        <taxon>Pentapetalae</taxon>
        <taxon>rosids</taxon>
        <taxon>fabids</taxon>
        <taxon>Fabales</taxon>
        <taxon>Fabaceae</taxon>
        <taxon>Papilionoideae</taxon>
        <taxon>50 kb inversion clade</taxon>
        <taxon>genistoids sensu lato</taxon>
        <taxon>core genistoids</taxon>
        <taxon>Genisteae</taxon>
        <taxon>Lupinus</taxon>
    </lineage>
</organism>
<accession>A0A4P1RQR0</accession>
<sequence length="80" mass="8949">MCYPGIPFRSQEGLVVQRRWIMFQGTLMAGQVHGDGGNNDDNSGQGGSGKRCVCSPSQHPGSFRCRQHHDQYVWRGRTVK</sequence>
<reference evidence="2 3" key="1">
    <citation type="journal article" date="2017" name="Plant Biotechnol. J.">
        <title>A comprehensive draft genome sequence for lupin (Lupinus angustifolius), an emerging health food: insights into plant-microbe interactions and legume evolution.</title>
        <authorList>
            <person name="Hane J.K."/>
            <person name="Ming Y."/>
            <person name="Kamphuis L.G."/>
            <person name="Nelson M.N."/>
            <person name="Garg G."/>
            <person name="Atkins C.A."/>
            <person name="Bayer P.E."/>
            <person name="Bravo A."/>
            <person name="Bringans S."/>
            <person name="Cannon S."/>
            <person name="Edwards D."/>
            <person name="Foley R."/>
            <person name="Gao L.L."/>
            <person name="Harrison M.J."/>
            <person name="Huang W."/>
            <person name="Hurgobin B."/>
            <person name="Li S."/>
            <person name="Liu C.W."/>
            <person name="McGrath A."/>
            <person name="Morahan G."/>
            <person name="Murray J."/>
            <person name="Weller J."/>
            <person name="Jian J."/>
            <person name="Singh K.B."/>
        </authorList>
    </citation>
    <scope>NUCLEOTIDE SEQUENCE [LARGE SCALE GENOMIC DNA]</scope>
    <source>
        <strain evidence="3">cv. Tanjil</strain>
        <tissue evidence="2">Whole plant</tissue>
    </source>
</reference>
<proteinExistence type="predicted"/>
<evidence type="ECO:0000313" key="3">
    <source>
        <dbReference type="Proteomes" id="UP000188354"/>
    </source>
</evidence>
<feature type="region of interest" description="Disordered" evidence="1">
    <location>
        <begin position="31"/>
        <end position="61"/>
    </location>
</feature>
<protein>
    <submittedName>
        <fullName evidence="2">Uncharacterized protein</fullName>
    </submittedName>
</protein>
<evidence type="ECO:0000313" key="2">
    <source>
        <dbReference type="EMBL" id="OIW15993.1"/>
    </source>
</evidence>